<reference evidence="2" key="1">
    <citation type="journal article" date="2019" name="Sci. Rep.">
        <title>Draft genome of Tanacetum cinerariifolium, the natural source of mosquito coil.</title>
        <authorList>
            <person name="Yamashiro T."/>
            <person name="Shiraishi A."/>
            <person name="Satake H."/>
            <person name="Nakayama K."/>
        </authorList>
    </citation>
    <scope>NUCLEOTIDE SEQUENCE</scope>
</reference>
<dbReference type="EMBL" id="BKCJ011282843">
    <property type="protein sequence ID" value="GFD14919.1"/>
    <property type="molecule type" value="Genomic_DNA"/>
</dbReference>
<accession>A0A699U0W6</accession>
<sequence>HTTVSPIASSPGYITDFDHEEVPKEDPTDYPVDRDDDDDDDDEEEEESFRDEADDKEEDEDEDEDEDDNEEEEHLALADSIQPPPVHCIIARIYQRVATYTSLV</sequence>
<dbReference type="AlphaFoldDB" id="A0A699U0W6"/>
<protein>
    <submittedName>
        <fullName evidence="2">Uncharacterized protein</fullName>
    </submittedName>
</protein>
<evidence type="ECO:0000256" key="1">
    <source>
        <dbReference type="SAM" id="MobiDB-lite"/>
    </source>
</evidence>
<feature type="compositionally biased region" description="Basic and acidic residues" evidence="1">
    <location>
        <begin position="16"/>
        <end position="33"/>
    </location>
</feature>
<feature type="compositionally biased region" description="Acidic residues" evidence="1">
    <location>
        <begin position="34"/>
        <end position="73"/>
    </location>
</feature>
<proteinExistence type="predicted"/>
<name>A0A699U0W6_TANCI</name>
<organism evidence="2">
    <name type="scientific">Tanacetum cinerariifolium</name>
    <name type="common">Dalmatian daisy</name>
    <name type="synonym">Chrysanthemum cinerariifolium</name>
    <dbReference type="NCBI Taxonomy" id="118510"/>
    <lineage>
        <taxon>Eukaryota</taxon>
        <taxon>Viridiplantae</taxon>
        <taxon>Streptophyta</taxon>
        <taxon>Embryophyta</taxon>
        <taxon>Tracheophyta</taxon>
        <taxon>Spermatophyta</taxon>
        <taxon>Magnoliopsida</taxon>
        <taxon>eudicotyledons</taxon>
        <taxon>Gunneridae</taxon>
        <taxon>Pentapetalae</taxon>
        <taxon>asterids</taxon>
        <taxon>campanulids</taxon>
        <taxon>Asterales</taxon>
        <taxon>Asteraceae</taxon>
        <taxon>Asteroideae</taxon>
        <taxon>Anthemideae</taxon>
        <taxon>Anthemidinae</taxon>
        <taxon>Tanacetum</taxon>
    </lineage>
</organism>
<feature type="region of interest" description="Disordered" evidence="1">
    <location>
        <begin position="1"/>
        <end position="85"/>
    </location>
</feature>
<feature type="non-terminal residue" evidence="2">
    <location>
        <position position="1"/>
    </location>
</feature>
<evidence type="ECO:0000313" key="2">
    <source>
        <dbReference type="EMBL" id="GFD14919.1"/>
    </source>
</evidence>
<comment type="caution">
    <text evidence="2">The sequence shown here is derived from an EMBL/GenBank/DDBJ whole genome shotgun (WGS) entry which is preliminary data.</text>
</comment>
<gene>
    <name evidence="2" type="ORF">Tci_886888</name>
</gene>